<comment type="caution">
    <text evidence="1">The sequence shown here is derived from an EMBL/GenBank/DDBJ whole genome shotgun (WGS) entry which is preliminary data.</text>
</comment>
<dbReference type="EMBL" id="JAWDGP010004263">
    <property type="protein sequence ID" value="KAK3765904.1"/>
    <property type="molecule type" value="Genomic_DNA"/>
</dbReference>
<dbReference type="Proteomes" id="UP001283361">
    <property type="component" value="Unassembled WGS sequence"/>
</dbReference>
<organism evidence="1 2">
    <name type="scientific">Elysia crispata</name>
    <name type="common">lettuce slug</name>
    <dbReference type="NCBI Taxonomy" id="231223"/>
    <lineage>
        <taxon>Eukaryota</taxon>
        <taxon>Metazoa</taxon>
        <taxon>Spiralia</taxon>
        <taxon>Lophotrochozoa</taxon>
        <taxon>Mollusca</taxon>
        <taxon>Gastropoda</taxon>
        <taxon>Heterobranchia</taxon>
        <taxon>Euthyneura</taxon>
        <taxon>Panpulmonata</taxon>
        <taxon>Sacoglossa</taxon>
        <taxon>Placobranchoidea</taxon>
        <taxon>Plakobranchidae</taxon>
        <taxon>Elysia</taxon>
    </lineage>
</organism>
<evidence type="ECO:0000313" key="2">
    <source>
        <dbReference type="Proteomes" id="UP001283361"/>
    </source>
</evidence>
<reference evidence="1" key="1">
    <citation type="journal article" date="2023" name="G3 (Bethesda)">
        <title>A reference genome for the long-term kleptoplast-retaining sea slug Elysia crispata morphotype clarki.</title>
        <authorList>
            <person name="Eastman K.E."/>
            <person name="Pendleton A.L."/>
            <person name="Shaikh M.A."/>
            <person name="Suttiyut T."/>
            <person name="Ogas R."/>
            <person name="Tomko P."/>
            <person name="Gavelis G."/>
            <person name="Widhalm J.R."/>
            <person name="Wisecaver J.H."/>
        </authorList>
    </citation>
    <scope>NUCLEOTIDE SEQUENCE</scope>
    <source>
        <strain evidence="1">ECLA1</strain>
    </source>
</reference>
<protein>
    <submittedName>
        <fullName evidence="1">Uncharacterized protein</fullName>
    </submittedName>
</protein>
<accession>A0AAE0ZAK2</accession>
<gene>
    <name evidence="1" type="ORF">RRG08_002150</name>
</gene>
<sequence length="67" mass="7323">MLGVARLPRGMMVIGHYLQIEQNEAPVKQRIGIPNSSHRTQEAEEASQKGLKGISACSLTLVEMSEC</sequence>
<name>A0AAE0ZAK2_9GAST</name>
<keyword evidence="2" id="KW-1185">Reference proteome</keyword>
<dbReference type="AlphaFoldDB" id="A0AAE0ZAK2"/>
<evidence type="ECO:0000313" key="1">
    <source>
        <dbReference type="EMBL" id="KAK3765904.1"/>
    </source>
</evidence>
<proteinExistence type="predicted"/>